<evidence type="ECO:0000256" key="17">
    <source>
        <dbReference type="PROSITE-ProRule" id="PRU00175"/>
    </source>
</evidence>
<evidence type="ECO:0000256" key="9">
    <source>
        <dbReference type="ARBA" id="ARBA00022771"/>
    </source>
</evidence>
<evidence type="ECO:0000256" key="18">
    <source>
        <dbReference type="SAM" id="MobiDB-lite"/>
    </source>
</evidence>
<dbReference type="GO" id="GO:0006513">
    <property type="term" value="P:protein monoubiquitination"/>
    <property type="evidence" value="ECO:0007669"/>
    <property type="project" value="InterPro"/>
</dbReference>
<dbReference type="InterPro" id="IPR039577">
    <property type="entry name" value="Rad18"/>
</dbReference>
<comment type="catalytic activity">
    <reaction evidence="1">
        <text>S-ubiquitinyl-[E2 ubiquitin-conjugating enzyme]-L-cysteine + [acceptor protein]-L-lysine = [E2 ubiquitin-conjugating enzyme]-L-cysteine + N(6)-ubiquitinyl-[acceptor protein]-L-lysine.</text>
        <dbReference type="EC" id="2.3.2.27"/>
    </reaction>
</comment>
<dbReference type="GO" id="GO:0097505">
    <property type="term" value="C:Rad6-Rad18 complex"/>
    <property type="evidence" value="ECO:0007669"/>
    <property type="project" value="TreeGrafter"/>
</dbReference>
<dbReference type="AlphaFoldDB" id="A0A8T0EPX3"/>
<keyword evidence="14" id="KW-0539">Nucleus</keyword>
<dbReference type="CDD" id="cd16529">
    <property type="entry name" value="RING-HC_RAD18"/>
    <property type="match status" value="1"/>
</dbReference>
<dbReference type="PROSITE" id="PS50089">
    <property type="entry name" value="ZF_RING_2"/>
    <property type="match status" value="1"/>
</dbReference>
<protein>
    <recommendedName>
        <fullName evidence="5">RING-type E3 ubiquitin transferase</fullName>
        <ecNumber evidence="5">2.3.2.27</ecNumber>
    </recommendedName>
    <alternativeName>
        <fullName evidence="15 16">RING-type E3 ubiquitin transferase RAD18</fullName>
    </alternativeName>
</protein>
<evidence type="ECO:0000256" key="13">
    <source>
        <dbReference type="ARBA" id="ARBA00023204"/>
    </source>
</evidence>
<dbReference type="SMART" id="SM00734">
    <property type="entry name" value="ZnF_Rad18"/>
    <property type="match status" value="1"/>
</dbReference>
<dbReference type="GO" id="GO:0006281">
    <property type="term" value="P:DNA repair"/>
    <property type="evidence" value="ECO:0007669"/>
    <property type="project" value="UniProtKB-KW"/>
</dbReference>
<dbReference type="SMART" id="SM00184">
    <property type="entry name" value="RING"/>
    <property type="match status" value="1"/>
</dbReference>
<dbReference type="GO" id="GO:0061630">
    <property type="term" value="F:ubiquitin protein ligase activity"/>
    <property type="evidence" value="ECO:0007669"/>
    <property type="project" value="UniProtKB-EC"/>
</dbReference>
<evidence type="ECO:0000256" key="14">
    <source>
        <dbReference type="ARBA" id="ARBA00023242"/>
    </source>
</evidence>
<feature type="region of interest" description="Disordered" evidence="18">
    <location>
        <begin position="384"/>
        <end position="424"/>
    </location>
</feature>
<feature type="compositionally biased region" description="Basic residues" evidence="18">
    <location>
        <begin position="399"/>
        <end position="411"/>
    </location>
</feature>
<dbReference type="SUPFAM" id="SSF57850">
    <property type="entry name" value="RING/U-box"/>
    <property type="match status" value="1"/>
</dbReference>
<keyword evidence="22" id="KW-1185">Reference proteome</keyword>
<keyword evidence="10" id="KW-0833">Ubl conjugation pathway</keyword>
<dbReference type="InterPro" id="IPR006642">
    <property type="entry name" value="Rad18_UBZ4"/>
</dbReference>
<keyword evidence="9 17" id="KW-0863">Zinc-finger</keyword>
<accession>A0A8T0EPX3</accession>
<reference evidence="21" key="2">
    <citation type="submission" date="2020-06" db="EMBL/GenBank/DDBJ databases">
        <authorList>
            <person name="Sheffer M."/>
        </authorList>
    </citation>
    <scope>NUCLEOTIDE SEQUENCE</scope>
</reference>
<dbReference type="InterPro" id="IPR013083">
    <property type="entry name" value="Znf_RING/FYVE/PHD"/>
</dbReference>
<dbReference type="PANTHER" id="PTHR14134">
    <property type="entry name" value="E3 UBIQUITIN-PROTEIN LIGASE RAD18"/>
    <property type="match status" value="1"/>
</dbReference>
<dbReference type="InterPro" id="IPR003034">
    <property type="entry name" value="SAP_dom"/>
</dbReference>
<dbReference type="Pfam" id="PF13923">
    <property type="entry name" value="zf-C3HC4_2"/>
    <property type="match status" value="1"/>
</dbReference>
<evidence type="ECO:0000313" key="22">
    <source>
        <dbReference type="Proteomes" id="UP000807504"/>
    </source>
</evidence>
<evidence type="ECO:0000256" key="3">
    <source>
        <dbReference type="ARBA" id="ARBA00004906"/>
    </source>
</evidence>
<dbReference type="EC" id="2.3.2.27" evidence="5"/>
<evidence type="ECO:0000256" key="10">
    <source>
        <dbReference type="ARBA" id="ARBA00022786"/>
    </source>
</evidence>
<feature type="region of interest" description="Disordered" evidence="18">
    <location>
        <begin position="327"/>
        <end position="372"/>
    </location>
</feature>
<dbReference type="GO" id="GO:0008270">
    <property type="term" value="F:zinc ion binding"/>
    <property type="evidence" value="ECO:0007669"/>
    <property type="project" value="UniProtKB-KW"/>
</dbReference>
<evidence type="ECO:0000256" key="8">
    <source>
        <dbReference type="ARBA" id="ARBA00022763"/>
    </source>
</evidence>
<keyword evidence="12" id="KW-0238">DNA-binding</keyword>
<feature type="domain" description="RING-type" evidence="19">
    <location>
        <begin position="39"/>
        <end position="76"/>
    </location>
</feature>
<keyword evidence="6" id="KW-0808">Transferase</keyword>
<evidence type="ECO:0000259" key="20">
    <source>
        <dbReference type="PROSITE" id="PS50800"/>
    </source>
</evidence>
<name>A0A8T0EPX3_ARGBR</name>
<dbReference type="Gene3D" id="3.30.160.60">
    <property type="entry name" value="Classic Zinc Finger"/>
    <property type="match status" value="1"/>
</dbReference>
<organism evidence="21 22">
    <name type="scientific">Argiope bruennichi</name>
    <name type="common">Wasp spider</name>
    <name type="synonym">Aranea bruennichi</name>
    <dbReference type="NCBI Taxonomy" id="94029"/>
    <lineage>
        <taxon>Eukaryota</taxon>
        <taxon>Metazoa</taxon>
        <taxon>Ecdysozoa</taxon>
        <taxon>Arthropoda</taxon>
        <taxon>Chelicerata</taxon>
        <taxon>Arachnida</taxon>
        <taxon>Araneae</taxon>
        <taxon>Araneomorphae</taxon>
        <taxon>Entelegynae</taxon>
        <taxon>Araneoidea</taxon>
        <taxon>Araneidae</taxon>
        <taxon>Argiope</taxon>
    </lineage>
</organism>
<evidence type="ECO:0000256" key="15">
    <source>
        <dbReference type="ARBA" id="ARBA00031783"/>
    </source>
</evidence>
<evidence type="ECO:0000256" key="11">
    <source>
        <dbReference type="ARBA" id="ARBA00022833"/>
    </source>
</evidence>
<sequence>MASKCEDPVSTLSEDNISDLVNSSLNLKILKPLDEALRCRICYEYFNNCMITKCSHNYCSICIRKYMMYKSQCPTCFQDAAEPDLRNNRLIDEILRLYKIIRENLQTSVPNESTIKTEPVLVTESVDIKIEKEPSTSGQQEKTEDLKDIPHVDFPEVSCPVCYKTVSGGRINIHLDKCLQIQEKESERKSLPKLVYHLLSEKEIRKRLKEHGLSTSGDRQTLIRRHKNFVTLYNANCDSLDPKPVEDLVLEIERQEIEERANTVPKQIQINKKSDISHIEKQQETYVKQHQSQFNSLINDIQLRNLGQTVVKQEAQEECSNICDDSVLSKTESSKPTKESSSRKQKAKKEKDMLPAENINPETLSSKIKELPLSKSLEKIQDTYTNGSEPLDDFDHGKITKLSRLRKRKTGRISIESPASPKKK</sequence>
<evidence type="ECO:0000256" key="7">
    <source>
        <dbReference type="ARBA" id="ARBA00022723"/>
    </source>
</evidence>
<dbReference type="PANTHER" id="PTHR14134:SF2">
    <property type="entry name" value="E3 UBIQUITIN-PROTEIN LIGASE RAD18"/>
    <property type="match status" value="1"/>
</dbReference>
<keyword evidence="13" id="KW-0234">DNA repair</keyword>
<feature type="compositionally biased region" description="Basic and acidic residues" evidence="18">
    <location>
        <begin position="332"/>
        <end position="342"/>
    </location>
</feature>
<evidence type="ECO:0000313" key="21">
    <source>
        <dbReference type="EMBL" id="KAF8777324.1"/>
    </source>
</evidence>
<comment type="subcellular location">
    <subcellularLocation>
        <location evidence="2">Nucleus</location>
    </subcellularLocation>
</comment>
<dbReference type="EMBL" id="JABXBU010002072">
    <property type="protein sequence ID" value="KAF8777324.1"/>
    <property type="molecule type" value="Genomic_DNA"/>
</dbReference>
<evidence type="ECO:0000256" key="16">
    <source>
        <dbReference type="ARBA" id="ARBA00082369"/>
    </source>
</evidence>
<evidence type="ECO:0000256" key="4">
    <source>
        <dbReference type="ARBA" id="ARBA00009506"/>
    </source>
</evidence>
<keyword evidence="7" id="KW-0479">Metal-binding</keyword>
<dbReference type="PROSITE" id="PS50800">
    <property type="entry name" value="SAP"/>
    <property type="match status" value="1"/>
</dbReference>
<dbReference type="PROSITE" id="PS00518">
    <property type="entry name" value="ZF_RING_1"/>
    <property type="match status" value="1"/>
</dbReference>
<keyword evidence="8" id="KW-0227">DNA damage</keyword>
<comment type="caution">
    <text evidence="21">The sequence shown here is derived from an EMBL/GenBank/DDBJ whole genome shotgun (WGS) entry which is preliminary data.</text>
</comment>
<dbReference type="Proteomes" id="UP000807504">
    <property type="component" value="Unassembled WGS sequence"/>
</dbReference>
<evidence type="ECO:0000256" key="5">
    <source>
        <dbReference type="ARBA" id="ARBA00012483"/>
    </source>
</evidence>
<dbReference type="InterPro" id="IPR001841">
    <property type="entry name" value="Znf_RING"/>
</dbReference>
<evidence type="ECO:0000256" key="12">
    <source>
        <dbReference type="ARBA" id="ARBA00023125"/>
    </source>
</evidence>
<reference evidence="21" key="1">
    <citation type="journal article" date="2020" name="bioRxiv">
        <title>Chromosome-level reference genome of the European wasp spider Argiope bruennichi: a resource for studies on range expansion and evolutionary adaptation.</title>
        <authorList>
            <person name="Sheffer M.M."/>
            <person name="Hoppe A."/>
            <person name="Krehenwinkel H."/>
            <person name="Uhl G."/>
            <person name="Kuss A.W."/>
            <person name="Jensen L."/>
            <person name="Jensen C."/>
            <person name="Gillespie R.G."/>
            <person name="Hoff K.J."/>
            <person name="Prost S."/>
        </authorList>
    </citation>
    <scope>NUCLEOTIDE SEQUENCE</scope>
</reference>
<evidence type="ECO:0000259" key="19">
    <source>
        <dbReference type="PROSITE" id="PS50089"/>
    </source>
</evidence>
<dbReference type="Gene3D" id="3.30.40.10">
    <property type="entry name" value="Zinc/RING finger domain, C3HC4 (zinc finger)"/>
    <property type="match status" value="1"/>
</dbReference>
<evidence type="ECO:0000256" key="2">
    <source>
        <dbReference type="ARBA" id="ARBA00004123"/>
    </source>
</evidence>
<dbReference type="InterPro" id="IPR017907">
    <property type="entry name" value="Znf_RING_CS"/>
</dbReference>
<comment type="similarity">
    <text evidence="4">Belongs to the RAD18 family.</text>
</comment>
<proteinExistence type="inferred from homology"/>
<feature type="domain" description="SAP" evidence="20">
    <location>
        <begin position="196"/>
        <end position="230"/>
    </location>
</feature>
<dbReference type="Pfam" id="PF02037">
    <property type="entry name" value="SAP"/>
    <property type="match status" value="1"/>
</dbReference>
<dbReference type="SMART" id="SM00513">
    <property type="entry name" value="SAP"/>
    <property type="match status" value="1"/>
</dbReference>
<evidence type="ECO:0000256" key="1">
    <source>
        <dbReference type="ARBA" id="ARBA00000900"/>
    </source>
</evidence>
<gene>
    <name evidence="21" type="ORF">HNY73_014197</name>
</gene>
<dbReference type="FunFam" id="3.30.40.10:FF:000172">
    <property type="entry name" value="E3 ubiquitin-protein ligase RAD18"/>
    <property type="match status" value="1"/>
</dbReference>
<evidence type="ECO:0000256" key="6">
    <source>
        <dbReference type="ARBA" id="ARBA00022679"/>
    </source>
</evidence>
<dbReference type="GO" id="GO:0003697">
    <property type="term" value="F:single-stranded DNA binding"/>
    <property type="evidence" value="ECO:0007669"/>
    <property type="project" value="InterPro"/>
</dbReference>
<keyword evidence="11" id="KW-0862">Zinc</keyword>
<comment type="pathway">
    <text evidence="3">Protein modification; protein ubiquitination.</text>
</comment>
<dbReference type="GO" id="GO:0006301">
    <property type="term" value="P:DNA damage tolerance"/>
    <property type="evidence" value="ECO:0007669"/>
    <property type="project" value="InterPro"/>
</dbReference>
<dbReference type="GO" id="GO:0005634">
    <property type="term" value="C:nucleus"/>
    <property type="evidence" value="ECO:0007669"/>
    <property type="project" value="UniProtKB-SubCell"/>
</dbReference>